<dbReference type="EMBL" id="JAKCXM010000234">
    <property type="protein sequence ID" value="KAJ0397902.1"/>
    <property type="molecule type" value="Genomic_DNA"/>
</dbReference>
<accession>A0AAD5LE47</accession>
<proteinExistence type="predicted"/>
<dbReference type="AlphaFoldDB" id="A0AAD5LE47"/>
<organism evidence="2 3">
    <name type="scientific">Pythium insidiosum</name>
    <name type="common">Pythiosis disease agent</name>
    <dbReference type="NCBI Taxonomy" id="114742"/>
    <lineage>
        <taxon>Eukaryota</taxon>
        <taxon>Sar</taxon>
        <taxon>Stramenopiles</taxon>
        <taxon>Oomycota</taxon>
        <taxon>Peronosporomycetes</taxon>
        <taxon>Pythiales</taxon>
        <taxon>Pythiaceae</taxon>
        <taxon>Pythium</taxon>
    </lineage>
</organism>
<name>A0AAD5LE47_PYTIN</name>
<feature type="region of interest" description="Disordered" evidence="1">
    <location>
        <begin position="1"/>
        <end position="23"/>
    </location>
</feature>
<reference evidence="2" key="1">
    <citation type="submission" date="2021-12" db="EMBL/GenBank/DDBJ databases">
        <title>Prjna785345.</title>
        <authorList>
            <person name="Rujirawat T."/>
            <person name="Krajaejun T."/>
        </authorList>
    </citation>
    <scope>NUCLEOTIDE SEQUENCE</scope>
    <source>
        <strain evidence="2">Pi057C3</strain>
    </source>
</reference>
<evidence type="ECO:0000256" key="1">
    <source>
        <dbReference type="SAM" id="MobiDB-lite"/>
    </source>
</evidence>
<sequence length="152" mass="17961">MAFAPPTSPSFASTSMSGSLSPSSSFATLEERIAHLHWRKMCNERQIQGTLRLTKQLQERDEFLRVAKNDKQARVEWLHRVIDDEMHKPLPVTQHFVNELAREDAALDRSRQDATERHMTHIRQIQHKLDEREVAMTRKFEFDRKKRELLRS</sequence>
<evidence type="ECO:0000313" key="3">
    <source>
        <dbReference type="Proteomes" id="UP001209570"/>
    </source>
</evidence>
<dbReference type="Proteomes" id="UP001209570">
    <property type="component" value="Unassembled WGS sequence"/>
</dbReference>
<evidence type="ECO:0000313" key="2">
    <source>
        <dbReference type="EMBL" id="KAJ0397902.1"/>
    </source>
</evidence>
<comment type="caution">
    <text evidence="2">The sequence shown here is derived from an EMBL/GenBank/DDBJ whole genome shotgun (WGS) entry which is preliminary data.</text>
</comment>
<keyword evidence="3" id="KW-1185">Reference proteome</keyword>
<gene>
    <name evidence="2" type="ORF">P43SY_002410</name>
</gene>
<protein>
    <submittedName>
        <fullName evidence="2">Uncharacterized protein</fullName>
    </submittedName>
</protein>